<evidence type="ECO:0000313" key="3">
    <source>
        <dbReference type="EMBL" id="MCA6062162.1"/>
    </source>
</evidence>
<feature type="signal peptide" evidence="1">
    <location>
        <begin position="1"/>
        <end position="26"/>
    </location>
</feature>
<evidence type="ECO:0000259" key="2">
    <source>
        <dbReference type="Pfam" id="PF00561"/>
    </source>
</evidence>
<dbReference type="RefSeq" id="WP_225670802.1">
    <property type="nucleotide sequence ID" value="NZ_JAEDAH010000004.1"/>
</dbReference>
<gene>
    <name evidence="3" type="ORF">I9W95_00935</name>
</gene>
<dbReference type="Pfam" id="PF00561">
    <property type="entry name" value="Abhydrolase_1"/>
    <property type="match status" value="1"/>
</dbReference>
<accession>A0ABS7ZM94</accession>
<dbReference type="Gene3D" id="3.40.50.1820">
    <property type="entry name" value="alpha/beta hydrolase"/>
    <property type="match status" value="1"/>
</dbReference>
<dbReference type="SUPFAM" id="SSF53474">
    <property type="entry name" value="alpha/beta-Hydrolases"/>
    <property type="match status" value="1"/>
</dbReference>
<reference evidence="3 4" key="1">
    <citation type="submission" date="2020-12" db="EMBL/GenBank/DDBJ databases">
        <title>Novel Thalassolituus-related marine hydrocarbonoclastic bacteria mediated algae-derived hydrocarbons mineralization in twilight zone of the northern South China Sea.</title>
        <authorList>
            <person name="Dong C."/>
        </authorList>
    </citation>
    <scope>NUCLEOTIDE SEQUENCE [LARGE SCALE GENOMIC DNA]</scope>
    <source>
        <strain evidence="3 4">IMCC1826</strain>
    </source>
</reference>
<keyword evidence="1" id="KW-0732">Signal</keyword>
<keyword evidence="4" id="KW-1185">Reference proteome</keyword>
<sequence>MSKLASGLLSCALLLTSSLFSGSSLAMSTSPATGYTQTRYPVMLVQGILAFDSIAGVDYWYKIADKLEAEGATVFTAHINAFNDSVSRGEQLIAELDNIRATHPGIEKFNLIAHSQGGLTSRYVMNVRPDLVASVTTMGSPHQGAPVADVLNGVFAEGTLQGGLFETVVNAVGSLIDRLSGDSVGTGDARSLTREFTREGAQAFNRAFPAGLPATSCGEGAASVTLQGHSIRLYSWAGAQPFTNILDPLDYLFATTGLLHGGEKNDGITGRCSSHFGKVIRDDYAMNHGDLINQVLGLHSLTSTDPLSLYRTHANRLKQAGL</sequence>
<dbReference type="EMBL" id="JAEDAH010000004">
    <property type="protein sequence ID" value="MCA6062162.1"/>
    <property type="molecule type" value="Genomic_DNA"/>
</dbReference>
<evidence type="ECO:0000256" key="1">
    <source>
        <dbReference type="SAM" id="SignalP"/>
    </source>
</evidence>
<protein>
    <submittedName>
        <fullName evidence="3">Triacylglycerol lipase</fullName>
    </submittedName>
</protein>
<feature type="chain" id="PRO_5045837254" evidence="1">
    <location>
        <begin position="27"/>
        <end position="322"/>
    </location>
</feature>
<dbReference type="InterPro" id="IPR029058">
    <property type="entry name" value="AB_hydrolase_fold"/>
</dbReference>
<dbReference type="InterPro" id="IPR000073">
    <property type="entry name" value="AB_hydrolase_1"/>
</dbReference>
<feature type="domain" description="AB hydrolase-1" evidence="2">
    <location>
        <begin position="40"/>
        <end position="204"/>
    </location>
</feature>
<organism evidence="3 4">
    <name type="scientific">Thalassolituus marinus</name>
    <dbReference type="NCBI Taxonomy" id="671053"/>
    <lineage>
        <taxon>Bacteria</taxon>
        <taxon>Pseudomonadati</taxon>
        <taxon>Pseudomonadota</taxon>
        <taxon>Gammaproteobacteria</taxon>
        <taxon>Oceanospirillales</taxon>
        <taxon>Oceanospirillaceae</taxon>
        <taxon>Thalassolituus</taxon>
    </lineage>
</organism>
<name>A0ABS7ZM94_9GAMM</name>
<comment type="caution">
    <text evidence="3">The sequence shown here is derived from an EMBL/GenBank/DDBJ whole genome shotgun (WGS) entry which is preliminary data.</text>
</comment>
<evidence type="ECO:0000313" key="4">
    <source>
        <dbReference type="Proteomes" id="UP000714380"/>
    </source>
</evidence>
<dbReference type="Proteomes" id="UP000714380">
    <property type="component" value="Unassembled WGS sequence"/>
</dbReference>
<proteinExistence type="predicted"/>